<dbReference type="CDD" id="cd03468">
    <property type="entry name" value="PolY_like"/>
    <property type="match status" value="1"/>
</dbReference>
<dbReference type="EMBL" id="PVZC01000001">
    <property type="protein sequence ID" value="PRY02282.1"/>
    <property type="molecule type" value="Genomic_DNA"/>
</dbReference>
<dbReference type="RefSeq" id="WP_106239559.1">
    <property type="nucleotide sequence ID" value="NZ_PVZC01000001.1"/>
</dbReference>
<organism evidence="6 7">
    <name type="scientific">Allonocardiopsis opalescens</name>
    <dbReference type="NCBI Taxonomy" id="1144618"/>
    <lineage>
        <taxon>Bacteria</taxon>
        <taxon>Bacillati</taxon>
        <taxon>Actinomycetota</taxon>
        <taxon>Actinomycetes</taxon>
        <taxon>Streptosporangiales</taxon>
        <taxon>Allonocardiopsis</taxon>
    </lineage>
</organism>
<dbReference type="SUPFAM" id="SSF56672">
    <property type="entry name" value="DNA/RNA polymerases"/>
    <property type="match status" value="1"/>
</dbReference>
<dbReference type="Proteomes" id="UP000237846">
    <property type="component" value="Unassembled WGS sequence"/>
</dbReference>
<dbReference type="InterPro" id="IPR043502">
    <property type="entry name" value="DNA/RNA_pol_sf"/>
</dbReference>
<dbReference type="AlphaFoldDB" id="A0A2T0QEF3"/>
<dbReference type="OrthoDB" id="5244088at2"/>
<dbReference type="PROSITE" id="PS50173">
    <property type="entry name" value="UMUC"/>
    <property type="match status" value="1"/>
</dbReference>
<feature type="domain" description="UmuC" evidence="5">
    <location>
        <begin position="21"/>
        <end position="159"/>
    </location>
</feature>
<evidence type="ECO:0000313" key="7">
    <source>
        <dbReference type="Proteomes" id="UP000237846"/>
    </source>
</evidence>
<proteinExistence type="inferred from homology"/>
<name>A0A2T0QEF3_9ACTN</name>
<reference evidence="6 7" key="1">
    <citation type="submission" date="2018-03" db="EMBL/GenBank/DDBJ databases">
        <title>Genomic Encyclopedia of Archaeal and Bacterial Type Strains, Phase II (KMG-II): from individual species to whole genera.</title>
        <authorList>
            <person name="Goeker M."/>
        </authorList>
    </citation>
    <scope>NUCLEOTIDE SEQUENCE [LARGE SCALE GENOMIC DNA]</scope>
    <source>
        <strain evidence="6 7">DSM 45601</strain>
    </source>
</reference>
<dbReference type="InterPro" id="IPR043128">
    <property type="entry name" value="Rev_trsase/Diguanyl_cyclase"/>
</dbReference>
<dbReference type="Gene3D" id="3.40.1170.60">
    <property type="match status" value="1"/>
</dbReference>
<feature type="compositionally biased region" description="Pro residues" evidence="4">
    <location>
        <begin position="406"/>
        <end position="430"/>
    </location>
</feature>
<dbReference type="InterPro" id="IPR050356">
    <property type="entry name" value="SulA_CellDiv_inhibitor"/>
</dbReference>
<accession>A0A2T0QEF3</accession>
<dbReference type="Pfam" id="PF00817">
    <property type="entry name" value="IMS"/>
    <property type="match status" value="1"/>
</dbReference>
<evidence type="ECO:0000256" key="1">
    <source>
        <dbReference type="ARBA" id="ARBA00010945"/>
    </source>
</evidence>
<gene>
    <name evidence="6" type="ORF">CLV72_101884</name>
</gene>
<sequence>MSAPPRVLVVWCPDWPVRAVRPPGEDGAPEGGGPPVAVVAGGRVVAASAAARAAGVRRGRRVRDAQRDCAGLAVRERDPGAEARLFERVASAVEELCPRLEVVRPGLCAVPAAGPARYYGGEAALVERVRAAVAAAGFDCAVGVADGTFAAGLAARHGQAGTVVPPGRAAAFLAPHPIAVLGRPELAGVLVRLGVDTLGGFAALPGRDVLARFGADGLLAHRLASGREPRPPAPRRPSADLSARMVFEPPAERADQLLFAAKALAEQLHERLAGRGLACVRVGVEVVAGDGRGWRRLWRHGGRLSASAVAERVRWQLEAWRAPGSDSGEALSEGVAQLRLVPDHLVPAKGGQRSLWGRAAADEQVERAVARLQGLLGHGAVTLPYLGGGRGPAERALRVPFGDAAPEPPGDAPWPGRPPDPAPAAVPPRPLPAELADGAGAPVAVSGRGALSAPPARLSVLGRPPVPVTAWAGPWPSVEYWWDPDRSRRRARLQVVTEDGRAWLLLVEKGRWYAEASYD</sequence>
<dbReference type="Gene3D" id="3.30.70.270">
    <property type="match status" value="1"/>
</dbReference>
<keyword evidence="2" id="KW-0227">DNA damage</keyword>
<evidence type="ECO:0000256" key="2">
    <source>
        <dbReference type="ARBA" id="ARBA00022763"/>
    </source>
</evidence>
<feature type="region of interest" description="Disordered" evidence="4">
    <location>
        <begin position="400"/>
        <end position="430"/>
    </location>
</feature>
<comment type="similarity">
    <text evidence="1">Belongs to the DNA polymerase type-Y family.</text>
</comment>
<dbReference type="GO" id="GO:0006281">
    <property type="term" value="P:DNA repair"/>
    <property type="evidence" value="ECO:0007669"/>
    <property type="project" value="InterPro"/>
</dbReference>
<evidence type="ECO:0000256" key="3">
    <source>
        <dbReference type="ARBA" id="ARBA00025589"/>
    </source>
</evidence>
<evidence type="ECO:0000313" key="6">
    <source>
        <dbReference type="EMBL" id="PRY02282.1"/>
    </source>
</evidence>
<dbReference type="PANTHER" id="PTHR35369:SF2">
    <property type="entry name" value="BLR3025 PROTEIN"/>
    <property type="match status" value="1"/>
</dbReference>
<comment type="function">
    <text evidence="3">Poorly processive, error-prone DNA polymerase involved in untargeted mutagenesis. Copies undamaged DNA at stalled replication forks, which arise in vivo from mismatched or misaligned primer ends. These misaligned primers can be extended by PolIV. Exhibits no 3'-5' exonuclease (proofreading) activity. May be involved in translesional synthesis, in conjunction with the beta clamp from PolIII.</text>
</comment>
<protein>
    <submittedName>
        <fullName evidence="6">Protein ImuB</fullName>
    </submittedName>
</protein>
<comment type="caution">
    <text evidence="6">The sequence shown here is derived from an EMBL/GenBank/DDBJ whole genome shotgun (WGS) entry which is preliminary data.</text>
</comment>
<dbReference type="PANTHER" id="PTHR35369">
    <property type="entry name" value="BLR3025 PROTEIN-RELATED"/>
    <property type="match status" value="1"/>
</dbReference>
<evidence type="ECO:0000256" key="4">
    <source>
        <dbReference type="SAM" id="MobiDB-lite"/>
    </source>
</evidence>
<dbReference type="InterPro" id="IPR001126">
    <property type="entry name" value="UmuC"/>
</dbReference>
<keyword evidence="7" id="KW-1185">Reference proteome</keyword>
<evidence type="ECO:0000259" key="5">
    <source>
        <dbReference type="PROSITE" id="PS50173"/>
    </source>
</evidence>